<name>A0ABS0GBV9_9VIBR</name>
<protein>
    <submittedName>
        <fullName evidence="2">TIR domain-containing protein</fullName>
    </submittedName>
</protein>
<comment type="caution">
    <text evidence="2">The sequence shown here is derived from an EMBL/GenBank/DDBJ whole genome shotgun (WGS) entry which is preliminary data.</text>
</comment>
<dbReference type="Gene3D" id="3.40.50.10140">
    <property type="entry name" value="Toll/interleukin-1 receptor homology (TIR) domain"/>
    <property type="match status" value="1"/>
</dbReference>
<dbReference type="Proteomes" id="UP000597206">
    <property type="component" value="Unassembled WGS sequence"/>
</dbReference>
<evidence type="ECO:0000313" key="2">
    <source>
        <dbReference type="EMBL" id="MBF8999768.1"/>
    </source>
</evidence>
<accession>A0ABS0GBV9</accession>
<dbReference type="RefSeq" id="WP_196122752.1">
    <property type="nucleotide sequence ID" value="NZ_JADPMR010000001.1"/>
</dbReference>
<sequence length="478" mass="55558">MEHPKLFISYCWSTPEHEQWVIDIATELTDSGVHVILDKWDLKEGHDAFAFMEKMVTDPSVKKVVMICDESYASRADGRSGGVGTETQIISREVYEDQEQDKFVAIIPSRDENGHAFLPAYYKSRIYIDLSEPDKYSENFERLLRWIYDKPLYTRPEIGTPPVFLEETDAVSLGTSTTQKRALSAIKEGKSFASGALDEYLQTFSSNLERFRITEVQSEFDDSVVKNIDNFLPFRNEYISIILSISQYSATEENIHKIHRFFESLLPYMDKPSDVTSWKDTDFDNFKFIIHELFLYTVAILLKNELFGLTGKLLSQQYYIEGKVQYGQSAMCGYYVFREYIKSLEHRNKRLKLNRLSVHADLLKERVKGSGLDFKHLMQADFLLFIRADLHKDNYYTDWFPDTLLYLGHFNNSFEIFARSSSSAYFEKVKEALGISDISKLSDLLEDYAKHPQNLPRWLHHSFSPKALLGYEHLSTRA</sequence>
<evidence type="ECO:0000313" key="3">
    <source>
        <dbReference type="Proteomes" id="UP000597206"/>
    </source>
</evidence>
<dbReference type="Pfam" id="PF08357">
    <property type="entry name" value="SEFIR"/>
    <property type="match status" value="1"/>
</dbReference>
<dbReference type="InterPro" id="IPR035897">
    <property type="entry name" value="Toll_tir_struct_dom_sf"/>
</dbReference>
<proteinExistence type="predicted"/>
<dbReference type="PROSITE" id="PS51534">
    <property type="entry name" value="SEFIR"/>
    <property type="match status" value="1"/>
</dbReference>
<feature type="domain" description="SEFIR" evidence="1">
    <location>
        <begin position="3"/>
        <end position="139"/>
    </location>
</feature>
<organism evidence="2 3">
    <name type="scientific">Vibrio nitrifigilis</name>
    <dbReference type="NCBI Taxonomy" id="2789781"/>
    <lineage>
        <taxon>Bacteria</taxon>
        <taxon>Pseudomonadati</taxon>
        <taxon>Pseudomonadota</taxon>
        <taxon>Gammaproteobacteria</taxon>
        <taxon>Vibrionales</taxon>
        <taxon>Vibrionaceae</taxon>
        <taxon>Vibrio</taxon>
    </lineage>
</organism>
<evidence type="ECO:0000259" key="1">
    <source>
        <dbReference type="PROSITE" id="PS51534"/>
    </source>
</evidence>
<dbReference type="InterPro" id="IPR013568">
    <property type="entry name" value="SEFIR_dom"/>
</dbReference>
<dbReference type="EMBL" id="JADPMR010000001">
    <property type="protein sequence ID" value="MBF8999768.1"/>
    <property type="molecule type" value="Genomic_DNA"/>
</dbReference>
<keyword evidence="3" id="KW-1185">Reference proteome</keyword>
<gene>
    <name evidence="2" type="ORF">I1A42_04210</name>
</gene>
<reference evidence="2 3" key="1">
    <citation type="submission" date="2020-11" db="EMBL/GenBank/DDBJ databases">
        <title>Vibrio nitrifigilis sp. nov., a marine nitrogen-fixing bacterium isolated from the lagoon sediment of an islet inside an atoll.</title>
        <authorList>
            <person name="Wang L.-T."/>
            <person name="Shieh W.Y."/>
        </authorList>
    </citation>
    <scope>NUCLEOTIDE SEQUENCE [LARGE SCALE GENOMIC DNA]</scope>
    <source>
        <strain evidence="2 3">NFV-1</strain>
    </source>
</reference>